<evidence type="ECO:0000313" key="2">
    <source>
        <dbReference type="Proteomes" id="UP000612585"/>
    </source>
</evidence>
<dbReference type="EMBL" id="BOPG01000028">
    <property type="protein sequence ID" value="GIJ57055.1"/>
    <property type="molecule type" value="Genomic_DNA"/>
</dbReference>
<comment type="caution">
    <text evidence="1">The sequence shown here is derived from an EMBL/GenBank/DDBJ whole genome shotgun (WGS) entry which is preliminary data.</text>
</comment>
<sequence length="290" mass="30602">MDLPARHAGRSRRWLLARAAVVAVPVFAVNTVFGTSASALALPVVDMELVLLAAQVDPPKPDTGLTPGAAAHVLEVERALNAKGLLSAGAVDGHFGTSTVSAYAAWQRSLGYSGIDANGLPGVTSLTRLGDGRFTVTRTVSTGSRTNTYGGARVNTRTRDMLAAADAMLSWSLTLSQGSYTSTNPSSAGTHDGGGVVDISVTSLTTTQRWETVRALRTVGFAAWLRNPSQGDWPYHIHAAAVSDPDLASAAANQIHDYYFGRNGLANHAADDTPTAYRTAFTWWEKYGRG</sequence>
<evidence type="ECO:0000313" key="1">
    <source>
        <dbReference type="EMBL" id="GIJ57055.1"/>
    </source>
</evidence>
<dbReference type="SUPFAM" id="SSF47090">
    <property type="entry name" value="PGBD-like"/>
    <property type="match status" value="1"/>
</dbReference>
<proteinExistence type="predicted"/>
<keyword evidence="2" id="KW-1185">Reference proteome</keyword>
<organism evidence="1 2">
    <name type="scientific">Virgisporangium aurantiacum</name>
    <dbReference type="NCBI Taxonomy" id="175570"/>
    <lineage>
        <taxon>Bacteria</taxon>
        <taxon>Bacillati</taxon>
        <taxon>Actinomycetota</taxon>
        <taxon>Actinomycetes</taxon>
        <taxon>Micromonosporales</taxon>
        <taxon>Micromonosporaceae</taxon>
        <taxon>Virgisporangium</taxon>
    </lineage>
</organism>
<reference evidence="1" key="1">
    <citation type="submission" date="2021-01" db="EMBL/GenBank/DDBJ databases">
        <title>Whole genome shotgun sequence of Virgisporangium aurantiacum NBRC 16421.</title>
        <authorList>
            <person name="Komaki H."/>
            <person name="Tamura T."/>
        </authorList>
    </citation>
    <scope>NUCLEOTIDE SEQUENCE</scope>
    <source>
        <strain evidence="1">NBRC 16421</strain>
    </source>
</reference>
<dbReference type="AlphaFoldDB" id="A0A8J4DZT2"/>
<dbReference type="Proteomes" id="UP000612585">
    <property type="component" value="Unassembled WGS sequence"/>
</dbReference>
<name>A0A8J4DZT2_9ACTN</name>
<dbReference type="Gene3D" id="1.10.101.10">
    <property type="entry name" value="PGBD-like superfamily/PGBD"/>
    <property type="match status" value="1"/>
</dbReference>
<accession>A0A8J4DZT2</accession>
<protein>
    <submittedName>
        <fullName evidence="1">Peptidoglycan-binding protein</fullName>
    </submittedName>
</protein>
<dbReference type="InterPro" id="IPR036366">
    <property type="entry name" value="PGBDSf"/>
</dbReference>
<dbReference type="InterPro" id="IPR036365">
    <property type="entry name" value="PGBD-like_sf"/>
</dbReference>
<dbReference type="RefSeq" id="WP_203996110.1">
    <property type="nucleotide sequence ID" value="NZ_BOPG01000028.1"/>
</dbReference>
<gene>
    <name evidence="1" type="ORF">Vau01_045710</name>
</gene>